<name>A0ABU3ADK6_9FLAO</name>
<dbReference type="Proteomes" id="UP001255246">
    <property type="component" value="Unassembled WGS sequence"/>
</dbReference>
<dbReference type="InterPro" id="IPR013830">
    <property type="entry name" value="SGNH_hydro"/>
</dbReference>
<dbReference type="InterPro" id="IPR051532">
    <property type="entry name" value="Ester_Hydrolysis_Enzymes"/>
</dbReference>
<feature type="signal peptide" evidence="1">
    <location>
        <begin position="1"/>
        <end position="19"/>
    </location>
</feature>
<reference evidence="3 4" key="1">
    <citation type="submission" date="2023-09" db="EMBL/GenBank/DDBJ databases">
        <authorList>
            <person name="Rey-Velasco X."/>
        </authorList>
    </citation>
    <scope>NUCLEOTIDE SEQUENCE [LARGE SCALE GENOMIC DNA]</scope>
    <source>
        <strain evidence="3 4">F388</strain>
    </source>
</reference>
<dbReference type="PANTHER" id="PTHR30383">
    <property type="entry name" value="THIOESTERASE 1/PROTEASE 1/LYSOPHOSPHOLIPASE L1"/>
    <property type="match status" value="1"/>
</dbReference>
<evidence type="ECO:0000259" key="2">
    <source>
        <dbReference type="Pfam" id="PF13472"/>
    </source>
</evidence>
<feature type="chain" id="PRO_5045920921" evidence="1">
    <location>
        <begin position="20"/>
        <end position="214"/>
    </location>
</feature>
<dbReference type="InterPro" id="IPR036514">
    <property type="entry name" value="SGNH_hydro_sf"/>
</dbReference>
<keyword evidence="4" id="KW-1185">Reference proteome</keyword>
<keyword evidence="1" id="KW-0732">Signal</keyword>
<accession>A0ABU3ADK6</accession>
<organism evidence="3 4">
    <name type="scientific">Croceitalea rosinachiae</name>
    <dbReference type="NCBI Taxonomy" id="3075596"/>
    <lineage>
        <taxon>Bacteria</taxon>
        <taxon>Pseudomonadati</taxon>
        <taxon>Bacteroidota</taxon>
        <taxon>Flavobacteriia</taxon>
        <taxon>Flavobacteriales</taxon>
        <taxon>Flavobacteriaceae</taxon>
        <taxon>Croceitalea</taxon>
    </lineage>
</organism>
<dbReference type="Pfam" id="PF13472">
    <property type="entry name" value="Lipase_GDSL_2"/>
    <property type="match status" value="1"/>
</dbReference>
<dbReference type="EMBL" id="JAVRHR010000003">
    <property type="protein sequence ID" value="MDT0608277.1"/>
    <property type="molecule type" value="Genomic_DNA"/>
</dbReference>
<dbReference type="RefSeq" id="WP_311352861.1">
    <property type="nucleotide sequence ID" value="NZ_JAVRHR010000003.1"/>
</dbReference>
<feature type="domain" description="SGNH hydrolase-type esterase" evidence="2">
    <location>
        <begin position="28"/>
        <end position="204"/>
    </location>
</feature>
<evidence type="ECO:0000256" key="1">
    <source>
        <dbReference type="SAM" id="SignalP"/>
    </source>
</evidence>
<comment type="caution">
    <text evidence="3">The sequence shown here is derived from an EMBL/GenBank/DDBJ whole genome shotgun (WGS) entry which is preliminary data.</text>
</comment>
<proteinExistence type="predicted"/>
<dbReference type="PANTHER" id="PTHR30383:SF5">
    <property type="entry name" value="SGNH HYDROLASE-TYPE ESTERASE DOMAIN-CONTAINING PROTEIN"/>
    <property type="match status" value="1"/>
</dbReference>
<protein>
    <submittedName>
        <fullName evidence="3">GDSL-type esterase/lipase family protein</fullName>
    </submittedName>
</protein>
<dbReference type="Gene3D" id="3.40.50.1110">
    <property type="entry name" value="SGNH hydrolase"/>
    <property type="match status" value="1"/>
</dbReference>
<sequence length="214" mass="25137">MIKYFSILLIVFVSIQSTAQNAFQKEVDSITRRNDSLWDNNKETIVFTGSSSIRFWTDVQERFPKYQILNSGFGGSQTADLLYHLDKLVLRYQPVQVFIYEGDNDVFARKRPRQIIKTTQEVLQQIQTKLPNSEIVLISAKPSISRWKLKGKYKRLNKRFSKIASENPRISYADVWDIMLNGRKVRTDIFIEDGLHMNKLGYDLWYEKIKSFLP</sequence>
<evidence type="ECO:0000313" key="4">
    <source>
        <dbReference type="Proteomes" id="UP001255246"/>
    </source>
</evidence>
<dbReference type="SUPFAM" id="SSF52266">
    <property type="entry name" value="SGNH hydrolase"/>
    <property type="match status" value="1"/>
</dbReference>
<gene>
    <name evidence="3" type="ORF">RM706_14615</name>
</gene>
<evidence type="ECO:0000313" key="3">
    <source>
        <dbReference type="EMBL" id="MDT0608277.1"/>
    </source>
</evidence>